<dbReference type="AlphaFoldDB" id="A0A3D9V737"/>
<dbReference type="GO" id="GO:0000049">
    <property type="term" value="F:tRNA binding"/>
    <property type="evidence" value="ECO:0007669"/>
    <property type="project" value="InterPro"/>
</dbReference>
<evidence type="ECO:0000256" key="6">
    <source>
        <dbReference type="ARBA" id="ARBA00023146"/>
    </source>
</evidence>
<evidence type="ECO:0000313" key="9">
    <source>
        <dbReference type="EMBL" id="REF37608.1"/>
    </source>
</evidence>
<evidence type="ECO:0000259" key="8">
    <source>
        <dbReference type="PROSITE" id="PS51447"/>
    </source>
</evidence>
<keyword evidence="4" id="KW-0067">ATP-binding</keyword>
<feature type="domain" description="FDX-ACB" evidence="8">
    <location>
        <begin position="281"/>
        <end position="391"/>
    </location>
</feature>
<evidence type="ECO:0000256" key="1">
    <source>
        <dbReference type="ARBA" id="ARBA00008226"/>
    </source>
</evidence>
<evidence type="ECO:0000256" key="3">
    <source>
        <dbReference type="ARBA" id="ARBA00022741"/>
    </source>
</evidence>
<evidence type="ECO:0000256" key="4">
    <source>
        <dbReference type="ARBA" id="ARBA00022840"/>
    </source>
</evidence>
<keyword evidence="10" id="KW-1185">Reference proteome</keyword>
<dbReference type="InterPro" id="IPR002319">
    <property type="entry name" value="Phenylalanyl-tRNA_Synthase"/>
</dbReference>
<reference evidence="9 10" key="1">
    <citation type="submission" date="2018-08" db="EMBL/GenBank/DDBJ databases">
        <title>Sequencing the genomes of 1000 actinobacteria strains.</title>
        <authorList>
            <person name="Klenk H.-P."/>
        </authorList>
    </citation>
    <scope>NUCLEOTIDE SEQUENCE [LARGE SCALE GENOMIC DNA]</scope>
    <source>
        <strain evidence="9 10">DSM 22891</strain>
    </source>
</reference>
<evidence type="ECO:0000256" key="7">
    <source>
        <dbReference type="SAM" id="MobiDB-lite"/>
    </source>
</evidence>
<dbReference type="GO" id="GO:0004812">
    <property type="term" value="F:aminoacyl-tRNA ligase activity"/>
    <property type="evidence" value="ECO:0007669"/>
    <property type="project" value="UniProtKB-KW"/>
</dbReference>
<dbReference type="RefSeq" id="WP_115851041.1">
    <property type="nucleotide sequence ID" value="NZ_QTUC01000001.1"/>
</dbReference>
<dbReference type="Gene3D" id="3.30.70.380">
    <property type="entry name" value="Ferrodoxin-fold anticodon-binding domain"/>
    <property type="match status" value="1"/>
</dbReference>
<dbReference type="InterPro" id="IPR036690">
    <property type="entry name" value="Fdx_antiC-bd_sf"/>
</dbReference>
<comment type="similarity">
    <text evidence="1">Belongs to the class-II aminoacyl-tRNA synthetase family.</text>
</comment>
<proteinExistence type="inferred from homology"/>
<keyword evidence="5" id="KW-0648">Protein biosynthesis</keyword>
<dbReference type="OrthoDB" id="489670at2"/>
<dbReference type="InterPro" id="IPR045864">
    <property type="entry name" value="aa-tRNA-synth_II/BPL/LPL"/>
</dbReference>
<dbReference type="Pfam" id="PF01409">
    <property type="entry name" value="tRNA-synt_2d"/>
    <property type="match status" value="1"/>
</dbReference>
<evidence type="ECO:0000256" key="2">
    <source>
        <dbReference type="ARBA" id="ARBA00022598"/>
    </source>
</evidence>
<feature type="region of interest" description="Disordered" evidence="7">
    <location>
        <begin position="1"/>
        <end position="20"/>
    </location>
</feature>
<protein>
    <submittedName>
        <fullName evidence="9">Phenylalanyl-tRNA synthetase alpha subunit</fullName>
    </submittedName>
</protein>
<dbReference type="SMART" id="SM00896">
    <property type="entry name" value="FDX-ACB"/>
    <property type="match status" value="1"/>
</dbReference>
<sequence>MVDPLSTSRTDSHDPRVSHRRLSDAELRACLAVRDLSDPAQGHHAMQDLLDEVVTRLADVLGWPTRVVRGDRIVSVADNYDRLGYPADVVTRDARYTRYVDDHHVLRSHSSAMVPAALRDLARRADPPSSVLLACVGICYRRDAIDWQHSGTPHQVDLWPVTRERVCTETDLTRMIDVVVSAALPGARWRTTPATHPYTLAGRQIDVRWDGRWIEIGECGLAAPAVLTGAGLTGWSGLAMGLGLDRLVMLRKGVPDIRLLRSTDPRVAEQMHDLAPYKPVSHLPPVRRDLSIAVGPDTDTSAEALGDRVREALGADADVAETVEVVATTAYEELPDTARARLGMRAGQRNVLVRLVLRPLDRTLTDDEANRLRDRVYAALHEGAVAQWASREPSA</sequence>
<organism evidence="9 10">
    <name type="scientific">Thermasporomyces composti</name>
    <dbReference type="NCBI Taxonomy" id="696763"/>
    <lineage>
        <taxon>Bacteria</taxon>
        <taxon>Bacillati</taxon>
        <taxon>Actinomycetota</taxon>
        <taxon>Actinomycetes</taxon>
        <taxon>Propionibacteriales</taxon>
        <taxon>Nocardioidaceae</taxon>
        <taxon>Thermasporomyces</taxon>
    </lineage>
</organism>
<keyword evidence="6 9" id="KW-0030">Aminoacyl-tRNA synthetase</keyword>
<dbReference type="PROSITE" id="PS51447">
    <property type="entry name" value="FDX_ACB"/>
    <property type="match status" value="1"/>
</dbReference>
<dbReference type="GO" id="GO:0043039">
    <property type="term" value="P:tRNA aminoacylation"/>
    <property type="evidence" value="ECO:0007669"/>
    <property type="project" value="InterPro"/>
</dbReference>
<dbReference type="SUPFAM" id="SSF55681">
    <property type="entry name" value="Class II aaRS and biotin synthetases"/>
    <property type="match status" value="1"/>
</dbReference>
<dbReference type="GO" id="GO:0005524">
    <property type="term" value="F:ATP binding"/>
    <property type="evidence" value="ECO:0007669"/>
    <property type="project" value="UniProtKB-KW"/>
</dbReference>
<evidence type="ECO:0000313" key="10">
    <source>
        <dbReference type="Proteomes" id="UP000256485"/>
    </source>
</evidence>
<gene>
    <name evidence="9" type="ORF">DFJ64_3053</name>
</gene>
<accession>A0A3D9V737</accession>
<keyword evidence="2" id="KW-0436">Ligase</keyword>
<dbReference type="SUPFAM" id="SSF54991">
    <property type="entry name" value="Anticodon-binding domain of PheRS"/>
    <property type="match status" value="1"/>
</dbReference>
<name>A0A3D9V737_THECX</name>
<dbReference type="InterPro" id="IPR005121">
    <property type="entry name" value="Fdx_antiC-bd"/>
</dbReference>
<keyword evidence="3" id="KW-0547">Nucleotide-binding</keyword>
<dbReference type="Proteomes" id="UP000256485">
    <property type="component" value="Unassembled WGS sequence"/>
</dbReference>
<dbReference type="GO" id="GO:0006412">
    <property type="term" value="P:translation"/>
    <property type="evidence" value="ECO:0007669"/>
    <property type="project" value="UniProtKB-KW"/>
</dbReference>
<evidence type="ECO:0000256" key="5">
    <source>
        <dbReference type="ARBA" id="ARBA00022917"/>
    </source>
</evidence>
<dbReference type="Gene3D" id="3.30.930.10">
    <property type="entry name" value="Bira Bifunctional Protein, Domain 2"/>
    <property type="match status" value="1"/>
</dbReference>
<comment type="caution">
    <text evidence="9">The sequence shown here is derived from an EMBL/GenBank/DDBJ whole genome shotgun (WGS) entry which is preliminary data.</text>
</comment>
<dbReference type="EMBL" id="QTUC01000001">
    <property type="protein sequence ID" value="REF37608.1"/>
    <property type="molecule type" value="Genomic_DNA"/>
</dbReference>
<feature type="compositionally biased region" description="Basic and acidic residues" evidence="7">
    <location>
        <begin position="10"/>
        <end position="20"/>
    </location>
</feature>